<dbReference type="Proteomes" id="UP000887565">
    <property type="component" value="Unplaced"/>
</dbReference>
<proteinExistence type="predicted"/>
<keyword evidence="1" id="KW-1185">Reference proteome</keyword>
<protein>
    <submittedName>
        <fullName evidence="2">C2H2-type domain-containing protein</fullName>
    </submittedName>
</protein>
<accession>A0A915L5K0</accession>
<evidence type="ECO:0000313" key="1">
    <source>
        <dbReference type="Proteomes" id="UP000887565"/>
    </source>
</evidence>
<name>A0A915L5K0_ROMCU</name>
<dbReference type="AlphaFoldDB" id="A0A915L5K0"/>
<dbReference type="WBParaSite" id="nRc.2.0.1.t46037-RA">
    <property type="protein sequence ID" value="nRc.2.0.1.t46037-RA"/>
    <property type="gene ID" value="nRc.2.0.1.g46037"/>
</dbReference>
<evidence type="ECO:0000313" key="2">
    <source>
        <dbReference type="WBParaSite" id="nRc.2.0.1.t46037-RA"/>
    </source>
</evidence>
<organism evidence="1 2">
    <name type="scientific">Romanomermis culicivorax</name>
    <name type="common">Nematode worm</name>
    <dbReference type="NCBI Taxonomy" id="13658"/>
    <lineage>
        <taxon>Eukaryota</taxon>
        <taxon>Metazoa</taxon>
        <taxon>Ecdysozoa</taxon>
        <taxon>Nematoda</taxon>
        <taxon>Enoplea</taxon>
        <taxon>Dorylaimia</taxon>
        <taxon>Mermithida</taxon>
        <taxon>Mermithoidea</taxon>
        <taxon>Mermithidae</taxon>
        <taxon>Romanomermis</taxon>
    </lineage>
</organism>
<reference evidence="2" key="1">
    <citation type="submission" date="2022-11" db="UniProtKB">
        <authorList>
            <consortium name="WormBaseParasite"/>
        </authorList>
    </citation>
    <scope>IDENTIFICATION</scope>
</reference>
<sequence>MLTSQSRLCPQQGAQQVQLQYDGKLVKCPSQMLKSCSINLATLQNDRIRDFVKVFKQKAILQLKVNETVKFPNKLDTSVNREVWNCRYCDVVFDEDHLEKNKHHLKEIHKILLPSNVQRKEILVKHSDILLVTLNGYKCPKAGCATKPFCSLTGLKFHLTFQHNYDSLRRTFAISNSRNSQLTVGNGP</sequence>